<sequence>MGKKSSRKKADLELETILAPVIKMREEIESHVFKMARTHKFMSTCPCIACFSEIVFDFIYDKYEEPFSRFLYEEIMNQVSKKWDLL</sequence>
<name>V5F1I6_PHOLE</name>
<gene>
    <name evidence="1" type="ORF">PLEI_0291</name>
</gene>
<dbReference type="HOGENOM" id="CLU_2495166_0_0_6"/>
<protein>
    <submittedName>
        <fullName evidence="1">Uncharacterized protein</fullName>
    </submittedName>
</protein>
<dbReference type="RefSeq" id="WP_023931229.1">
    <property type="nucleotide sequence ID" value="NZ_DF196808.1"/>
</dbReference>
<reference evidence="2" key="1">
    <citation type="submission" date="2012-12" db="EMBL/GenBank/DDBJ databases">
        <title>Genome Sequence of Photobacterium leiognathi lrivu.4.1.</title>
        <authorList>
            <person name="Urbanczyk H."/>
            <person name="Ogura Y."/>
            <person name="Hayashi T."/>
            <person name="Dunlap P.V."/>
        </authorList>
    </citation>
    <scope>NUCLEOTIDE SEQUENCE [LARGE SCALE GENOMIC DNA]</scope>
    <source>
        <strain evidence="2">lrivu.4.1</strain>
    </source>
</reference>
<accession>V5F1I6</accession>
<dbReference type="AlphaFoldDB" id="V5F1I6"/>
<dbReference type="EMBL" id="DF196808">
    <property type="protein sequence ID" value="GAD28648.1"/>
    <property type="molecule type" value="Genomic_DNA"/>
</dbReference>
<evidence type="ECO:0000313" key="2">
    <source>
        <dbReference type="Proteomes" id="UP000030675"/>
    </source>
</evidence>
<organism evidence="1 2">
    <name type="scientific">Photobacterium leiognathi lrivu.4.1</name>
    <dbReference type="NCBI Taxonomy" id="1248232"/>
    <lineage>
        <taxon>Bacteria</taxon>
        <taxon>Pseudomonadati</taxon>
        <taxon>Pseudomonadota</taxon>
        <taxon>Gammaproteobacteria</taxon>
        <taxon>Vibrionales</taxon>
        <taxon>Vibrionaceae</taxon>
        <taxon>Photobacterium</taxon>
    </lineage>
</organism>
<proteinExistence type="predicted"/>
<dbReference type="Proteomes" id="UP000030675">
    <property type="component" value="Unassembled WGS sequence"/>
</dbReference>
<evidence type="ECO:0000313" key="1">
    <source>
        <dbReference type="EMBL" id="GAD28648.1"/>
    </source>
</evidence>